<dbReference type="PANTHER" id="PTHR30514">
    <property type="entry name" value="GLUCOKINASE"/>
    <property type="match status" value="1"/>
</dbReference>
<proteinExistence type="predicted"/>
<dbReference type="Gene3D" id="3.40.50.10490">
    <property type="entry name" value="Glucose-6-phosphate isomerase like protein, domain 1"/>
    <property type="match status" value="1"/>
</dbReference>
<dbReference type="GO" id="GO:0003677">
    <property type="term" value="F:DNA binding"/>
    <property type="evidence" value="ECO:0007669"/>
    <property type="project" value="InterPro"/>
</dbReference>
<dbReference type="SUPFAM" id="SSF46689">
    <property type="entry name" value="Homeodomain-like"/>
    <property type="match status" value="1"/>
</dbReference>
<name>A0A1Y4T1P9_9FIRM</name>
<dbReference type="PROSITE" id="PS51071">
    <property type="entry name" value="HTH_RPIR"/>
    <property type="match status" value="1"/>
</dbReference>
<dbReference type="PANTHER" id="PTHR30514:SF10">
    <property type="entry name" value="MURR_RPIR FAMILY TRANSCRIPTIONAL REGULATOR"/>
    <property type="match status" value="1"/>
</dbReference>
<dbReference type="Pfam" id="PF01418">
    <property type="entry name" value="HTH_6"/>
    <property type="match status" value="1"/>
</dbReference>
<sequence>MFNLMIILSSMINSEPFGSNNYKIAKYIIENIEDLEDCSVSQLAKSCYVSNSSISRFCRDIGMSDFNALKNQIAKFGISQETTKGKYEFQSYDPHQPAKSYITSVIDNLKLVIPSIDEQSIQKLVKDISQYKNVAAFGYRQSENVALNLQYDLQTNGKHIFTCIKFTEQAEYIGQANQDDLIIIFSDTGTYFDCVFERVKPFKNMKTKPKIYMITSCHDLDIPYVDEYIYYHSRHDYASHPYPLMMIADVICVEYAHMKKIPH</sequence>
<dbReference type="GO" id="GO:0003700">
    <property type="term" value="F:DNA-binding transcription factor activity"/>
    <property type="evidence" value="ECO:0007669"/>
    <property type="project" value="InterPro"/>
</dbReference>
<accession>A0A1Y4T1P9</accession>
<dbReference type="InterPro" id="IPR047640">
    <property type="entry name" value="RpiR-like"/>
</dbReference>
<dbReference type="AlphaFoldDB" id="A0A1Y4T1P9"/>
<evidence type="ECO:0000313" key="3">
    <source>
        <dbReference type="Proteomes" id="UP000195305"/>
    </source>
</evidence>
<gene>
    <name evidence="2" type="ORF">B5E75_02080</name>
</gene>
<protein>
    <recommendedName>
        <fullName evidence="1">HTH rpiR-type domain-containing protein</fullName>
    </recommendedName>
</protein>
<dbReference type="EMBL" id="NFLJ01000004">
    <property type="protein sequence ID" value="OUQ36085.1"/>
    <property type="molecule type" value="Genomic_DNA"/>
</dbReference>
<dbReference type="Proteomes" id="UP000195305">
    <property type="component" value="Unassembled WGS sequence"/>
</dbReference>
<evidence type="ECO:0000313" key="2">
    <source>
        <dbReference type="EMBL" id="OUQ36085.1"/>
    </source>
</evidence>
<comment type="caution">
    <text evidence="2">The sequence shown here is derived from an EMBL/GenBank/DDBJ whole genome shotgun (WGS) entry which is preliminary data.</text>
</comment>
<organism evidence="2 3">
    <name type="scientific">Massilimicrobiota timonensis</name>
    <dbReference type="NCBI Taxonomy" id="1776392"/>
    <lineage>
        <taxon>Bacteria</taxon>
        <taxon>Bacillati</taxon>
        <taxon>Bacillota</taxon>
        <taxon>Erysipelotrichia</taxon>
        <taxon>Erysipelotrichales</taxon>
        <taxon>Erysipelotrichaceae</taxon>
        <taxon>Massilimicrobiota</taxon>
    </lineage>
</organism>
<reference evidence="2 3" key="1">
    <citation type="journal article" date="2018" name="BMC Genomics">
        <title>Whole genome sequencing and function prediction of 133 gut anaerobes isolated from chicken caecum in pure cultures.</title>
        <authorList>
            <person name="Medvecky M."/>
            <person name="Cejkova D."/>
            <person name="Polansky O."/>
            <person name="Karasova D."/>
            <person name="Kubasova T."/>
            <person name="Cizek A."/>
            <person name="Rychlik I."/>
        </authorList>
    </citation>
    <scope>NUCLEOTIDE SEQUENCE [LARGE SCALE GENOMIC DNA]</scope>
    <source>
        <strain evidence="2 3">An13</strain>
    </source>
</reference>
<dbReference type="InterPro" id="IPR046348">
    <property type="entry name" value="SIS_dom_sf"/>
</dbReference>
<dbReference type="InterPro" id="IPR009057">
    <property type="entry name" value="Homeodomain-like_sf"/>
</dbReference>
<keyword evidence="3" id="KW-1185">Reference proteome</keyword>
<evidence type="ECO:0000259" key="1">
    <source>
        <dbReference type="PROSITE" id="PS51071"/>
    </source>
</evidence>
<feature type="domain" description="HTH rpiR-type" evidence="1">
    <location>
        <begin position="4"/>
        <end position="80"/>
    </location>
</feature>
<dbReference type="GO" id="GO:1901135">
    <property type="term" value="P:carbohydrate derivative metabolic process"/>
    <property type="evidence" value="ECO:0007669"/>
    <property type="project" value="InterPro"/>
</dbReference>
<dbReference type="SUPFAM" id="SSF53697">
    <property type="entry name" value="SIS domain"/>
    <property type="match status" value="1"/>
</dbReference>
<dbReference type="InterPro" id="IPR036388">
    <property type="entry name" value="WH-like_DNA-bd_sf"/>
</dbReference>
<dbReference type="Gene3D" id="1.10.10.10">
    <property type="entry name" value="Winged helix-like DNA-binding domain superfamily/Winged helix DNA-binding domain"/>
    <property type="match status" value="1"/>
</dbReference>
<dbReference type="RefSeq" id="WP_087357140.1">
    <property type="nucleotide sequence ID" value="NZ_NFLJ01000004.1"/>
</dbReference>
<dbReference type="OrthoDB" id="3684496at2"/>
<dbReference type="GO" id="GO:0097367">
    <property type="term" value="F:carbohydrate derivative binding"/>
    <property type="evidence" value="ECO:0007669"/>
    <property type="project" value="InterPro"/>
</dbReference>
<dbReference type="InterPro" id="IPR000281">
    <property type="entry name" value="HTH_RpiR"/>
</dbReference>